<accession>E0TFA6</accession>
<dbReference type="CDD" id="cd07389">
    <property type="entry name" value="MPP_PhoD"/>
    <property type="match status" value="1"/>
</dbReference>
<keyword evidence="5" id="KW-1185">Reference proteome</keyword>
<dbReference type="InterPro" id="IPR029052">
    <property type="entry name" value="Metallo-depent_PP-like"/>
</dbReference>
<reference evidence="4 5" key="2">
    <citation type="journal article" date="2011" name="J. Bacteriol.">
        <title>Complete genome sequence of strain HTCC2503T of Parvularcula bermudensis, the type species of the order "Parvularculales" in the class Alphaproteobacteria.</title>
        <authorList>
            <person name="Oh H.M."/>
            <person name="Kang I."/>
            <person name="Vergin K.L."/>
            <person name="Kang D."/>
            <person name="Rhee K.H."/>
            <person name="Giovannoni S.J."/>
            <person name="Cho J.C."/>
        </authorList>
    </citation>
    <scope>NUCLEOTIDE SEQUENCE [LARGE SCALE GENOMIC DNA]</scope>
    <source>
        <strain evidence="5">ATCC BAA-594 / HTCC2503 / KCTC 12087</strain>
    </source>
</reference>
<dbReference type="HOGENOM" id="CLU_041740_0_0_5"/>
<feature type="compositionally biased region" description="Polar residues" evidence="1">
    <location>
        <begin position="36"/>
        <end position="45"/>
    </location>
</feature>
<evidence type="ECO:0000256" key="2">
    <source>
        <dbReference type="SAM" id="SignalP"/>
    </source>
</evidence>
<feature type="domain" description="PhoD-like phosphatase metallophosphatase" evidence="3">
    <location>
        <begin position="95"/>
        <end position="394"/>
    </location>
</feature>
<feature type="chain" id="PRO_5003140636" evidence="2">
    <location>
        <begin position="19"/>
        <end position="418"/>
    </location>
</feature>
<feature type="compositionally biased region" description="Polar residues" evidence="1">
    <location>
        <begin position="62"/>
        <end position="71"/>
    </location>
</feature>
<reference evidence="5" key="1">
    <citation type="submission" date="2010-08" db="EMBL/GenBank/DDBJ databases">
        <title>Genome sequence of Parvularcula bermudensis HTCC2503.</title>
        <authorList>
            <person name="Kang D.-M."/>
            <person name="Oh H.-M."/>
            <person name="Cho J.-C."/>
        </authorList>
    </citation>
    <scope>NUCLEOTIDE SEQUENCE [LARGE SCALE GENOMIC DNA]</scope>
    <source>
        <strain evidence="5">ATCC BAA-594 / HTCC2503 / KCTC 12087</strain>
    </source>
</reference>
<dbReference type="EMBL" id="CP002156">
    <property type="protein sequence ID" value="ADM09024.1"/>
    <property type="molecule type" value="Genomic_DNA"/>
</dbReference>
<gene>
    <name evidence="4" type="ordered locus">PB2503_04747</name>
</gene>
<organism evidence="4 5">
    <name type="scientific">Parvularcula bermudensis (strain ATCC BAA-594 / HTCC2503 / KCTC 12087)</name>
    <dbReference type="NCBI Taxonomy" id="314260"/>
    <lineage>
        <taxon>Bacteria</taxon>
        <taxon>Pseudomonadati</taxon>
        <taxon>Pseudomonadota</taxon>
        <taxon>Alphaproteobacteria</taxon>
        <taxon>Parvularculales</taxon>
        <taxon>Parvularculaceae</taxon>
        <taxon>Parvularcula</taxon>
    </lineage>
</organism>
<dbReference type="STRING" id="314260.PB2503_04747"/>
<dbReference type="SUPFAM" id="SSF56300">
    <property type="entry name" value="Metallo-dependent phosphatases"/>
    <property type="match status" value="1"/>
</dbReference>
<dbReference type="PANTHER" id="PTHR33987">
    <property type="entry name" value="CALCINEURIN-LIKE METALLO-PHOSPHOESTERASE SUPERFAMILY PROTEIN"/>
    <property type="match status" value="1"/>
</dbReference>
<dbReference type="eggNOG" id="COG3540">
    <property type="taxonomic scope" value="Bacteria"/>
</dbReference>
<dbReference type="KEGG" id="pbr:PB2503_04747"/>
<dbReference type="Proteomes" id="UP000001302">
    <property type="component" value="Chromosome"/>
</dbReference>
<dbReference type="RefSeq" id="WP_013299998.1">
    <property type="nucleotide sequence ID" value="NC_014414.1"/>
</dbReference>
<sequence length="418" mass="45183">MSVIARTLGISLAVLALAACETTAPVGPTDPMAGETANTGSTTSAEPGDADTGPTDLRPGQASASGPSLTLTPIIPMLSKPLPPETRLTRIAFGSCLKQEDDQSIWQTVEASDPDLFLFIGDNVYGDIYSGDPAMPELRSAYNTLAKSTPFASLRANVPVMAVWDDHDYGLNDAGGTFALKYGTEALFEEAWALPADDPRRARDGVYTSDIVGPSGERVQIILLDTRFFRDDLLPTDQRNAPGKERYLPDPDRSKTMLGEAQYAWLVKELQKPADLRIIVSSIQVIAEGHGWEAWNTLPAERQRLYDTIGASGAEHVILLSGDRHAGGLYKTHRALPYPLYEITSSSLNAPASVWRAQSGETRMEAGPNRLGPMMYEANFGLIDIDWSRRMVTLSLADATGAPAQAIKVSFAELQISD</sequence>
<dbReference type="PANTHER" id="PTHR33987:SF1">
    <property type="entry name" value="CALCINEURIN-LIKE METALLO-PHOSPHOESTERASE SUPERFAMILY PROTEIN"/>
    <property type="match status" value="1"/>
</dbReference>
<evidence type="ECO:0000313" key="4">
    <source>
        <dbReference type="EMBL" id="ADM09024.1"/>
    </source>
</evidence>
<dbReference type="PROSITE" id="PS51257">
    <property type="entry name" value="PROKAR_LIPOPROTEIN"/>
    <property type="match status" value="1"/>
</dbReference>
<dbReference type="InterPro" id="IPR018946">
    <property type="entry name" value="PhoD-like_MPP"/>
</dbReference>
<evidence type="ECO:0000313" key="5">
    <source>
        <dbReference type="Proteomes" id="UP000001302"/>
    </source>
</evidence>
<keyword evidence="2" id="KW-0732">Signal</keyword>
<proteinExistence type="predicted"/>
<evidence type="ECO:0000259" key="3">
    <source>
        <dbReference type="Pfam" id="PF09423"/>
    </source>
</evidence>
<evidence type="ECO:0000256" key="1">
    <source>
        <dbReference type="SAM" id="MobiDB-lite"/>
    </source>
</evidence>
<protein>
    <submittedName>
        <fullName evidence="4">Putative phosphodiesterase/alkaline phosphatase D</fullName>
    </submittedName>
</protein>
<feature type="region of interest" description="Disordered" evidence="1">
    <location>
        <begin position="24"/>
        <end position="72"/>
    </location>
</feature>
<dbReference type="Pfam" id="PF09423">
    <property type="entry name" value="PhoD"/>
    <property type="match status" value="1"/>
</dbReference>
<dbReference type="Gene3D" id="3.60.21.70">
    <property type="entry name" value="PhoD-like phosphatase"/>
    <property type="match status" value="1"/>
</dbReference>
<feature type="signal peptide" evidence="2">
    <location>
        <begin position="1"/>
        <end position="18"/>
    </location>
</feature>
<dbReference type="InterPro" id="IPR038607">
    <property type="entry name" value="PhoD-like_sf"/>
</dbReference>
<dbReference type="OrthoDB" id="327733at2"/>
<dbReference type="AlphaFoldDB" id="E0TFA6"/>
<name>E0TFA6_PARBH</name>